<proteinExistence type="predicted"/>
<protein>
    <recommendedName>
        <fullName evidence="4">Myb-like domain-containing protein</fullName>
    </recommendedName>
</protein>
<feature type="compositionally biased region" description="Polar residues" evidence="1">
    <location>
        <begin position="232"/>
        <end position="246"/>
    </location>
</feature>
<sequence>MATASFATYHPHYAARQFMSPSYGQSQSARQSYPLTRHTTSMPRPVRESTPDVMNHSLQTPRPATSTNSSFRSTFCDGSSHYLATPPSAVSDLPAFDLFSWRDAKFELPLDDRYANVSAPESPNSMSKVTGSCQEQNLWMNQAGTTFTPSAEHQPMINHVPRNLLLLDPADCYSGSASHGGTPTVSVSSRIDNVYTTRSPSLLAVEVDTSEYDIVQPEQWMYSVTEYEDDNATSPSSTDTHSSGPQTPADAQLSATFFPFQNSQAYDAPSFEQAHSDITTSFGSLSSTSSLPRSMIEQAHCTSTAASFGNLTFASVTSPQADSWPMLDVHASGNYDPHTHGAQNAGPGVISSYERFQGIQPTAVQSATVQPVFQPAFGGLQEFADASLEASPEACSDDESVSEVDDGFGEDMNDRALHDAQVRRDRDKYLLKMRHEGFSYKEIKRRGNFREAESTLRGRVRVLTKDKADRVRRPEWTEDDLRILHRAVTRFSSARGRSGARDGGRLPWKKISDYLVHNGSTYHFAAATCARKWKELDSR</sequence>
<evidence type="ECO:0008006" key="4">
    <source>
        <dbReference type="Google" id="ProtNLM"/>
    </source>
</evidence>
<dbReference type="eggNOG" id="ENOG502SRZH">
    <property type="taxonomic scope" value="Eukaryota"/>
</dbReference>
<dbReference type="RefSeq" id="XP_016765282.1">
    <property type="nucleotide sequence ID" value="XM_016903540.1"/>
</dbReference>
<organism evidence="2 3">
    <name type="scientific">Sphaerulina musiva (strain SO2202)</name>
    <name type="common">Poplar stem canker fungus</name>
    <name type="synonym">Septoria musiva</name>
    <dbReference type="NCBI Taxonomy" id="692275"/>
    <lineage>
        <taxon>Eukaryota</taxon>
        <taxon>Fungi</taxon>
        <taxon>Dikarya</taxon>
        <taxon>Ascomycota</taxon>
        <taxon>Pezizomycotina</taxon>
        <taxon>Dothideomycetes</taxon>
        <taxon>Dothideomycetidae</taxon>
        <taxon>Mycosphaerellales</taxon>
        <taxon>Mycosphaerellaceae</taxon>
        <taxon>Sphaerulina</taxon>
    </lineage>
</organism>
<reference evidence="2 3" key="1">
    <citation type="journal article" date="2012" name="PLoS Pathog.">
        <title>Diverse lifestyles and strategies of plant pathogenesis encoded in the genomes of eighteen Dothideomycetes fungi.</title>
        <authorList>
            <person name="Ohm R.A."/>
            <person name="Feau N."/>
            <person name="Henrissat B."/>
            <person name="Schoch C.L."/>
            <person name="Horwitz B.A."/>
            <person name="Barry K.W."/>
            <person name="Condon B.J."/>
            <person name="Copeland A.C."/>
            <person name="Dhillon B."/>
            <person name="Glaser F."/>
            <person name="Hesse C.N."/>
            <person name="Kosti I."/>
            <person name="LaButti K."/>
            <person name="Lindquist E.A."/>
            <person name="Lucas S."/>
            <person name="Salamov A.A."/>
            <person name="Bradshaw R.E."/>
            <person name="Ciuffetti L."/>
            <person name="Hamelin R.C."/>
            <person name="Kema G.H.J."/>
            <person name="Lawrence C."/>
            <person name="Scott J.A."/>
            <person name="Spatafora J.W."/>
            <person name="Turgeon B.G."/>
            <person name="de Wit P.J.G.M."/>
            <person name="Zhong S."/>
            <person name="Goodwin S.B."/>
            <person name="Grigoriev I.V."/>
        </authorList>
    </citation>
    <scope>NUCLEOTIDE SEQUENCE [LARGE SCALE GENOMIC DNA]</scope>
    <source>
        <strain evidence="2 3">SO2202</strain>
    </source>
</reference>
<name>N1QIY2_SPHMS</name>
<evidence type="ECO:0000313" key="2">
    <source>
        <dbReference type="EMBL" id="EMF17161.1"/>
    </source>
</evidence>
<dbReference type="GeneID" id="27900677"/>
<dbReference type="EMBL" id="KB456260">
    <property type="protein sequence ID" value="EMF17161.1"/>
    <property type="molecule type" value="Genomic_DNA"/>
</dbReference>
<accession>N1QIY2</accession>
<keyword evidence="3" id="KW-1185">Reference proteome</keyword>
<feature type="compositionally biased region" description="Polar residues" evidence="1">
    <location>
        <begin position="20"/>
        <end position="42"/>
    </location>
</feature>
<gene>
    <name evidence="2" type="ORF">SEPMUDRAFT_146249</name>
</gene>
<evidence type="ECO:0000313" key="3">
    <source>
        <dbReference type="Proteomes" id="UP000016931"/>
    </source>
</evidence>
<dbReference type="OrthoDB" id="3439209at2759"/>
<evidence type="ECO:0000256" key="1">
    <source>
        <dbReference type="SAM" id="MobiDB-lite"/>
    </source>
</evidence>
<dbReference type="HOGENOM" id="CLU_505428_0_0_1"/>
<dbReference type="STRING" id="692275.N1QIY2"/>
<dbReference type="AlphaFoldDB" id="N1QIY2"/>
<feature type="compositionally biased region" description="Polar residues" evidence="1">
    <location>
        <begin position="56"/>
        <end position="71"/>
    </location>
</feature>
<feature type="region of interest" description="Disordered" evidence="1">
    <location>
        <begin position="228"/>
        <end position="250"/>
    </location>
</feature>
<dbReference type="Proteomes" id="UP000016931">
    <property type="component" value="Unassembled WGS sequence"/>
</dbReference>
<feature type="region of interest" description="Disordered" evidence="1">
    <location>
        <begin position="20"/>
        <end position="71"/>
    </location>
</feature>